<evidence type="ECO:0000313" key="3">
    <source>
        <dbReference type="Proteomes" id="UP000605259"/>
    </source>
</evidence>
<accession>A0A917ASE5</accession>
<feature type="transmembrane region" description="Helical" evidence="1">
    <location>
        <begin position="73"/>
        <end position="93"/>
    </location>
</feature>
<dbReference type="RefSeq" id="WP_188388149.1">
    <property type="nucleotide sequence ID" value="NZ_BMFK01000001.1"/>
</dbReference>
<feature type="transmembrane region" description="Helical" evidence="1">
    <location>
        <begin position="141"/>
        <end position="160"/>
    </location>
</feature>
<proteinExistence type="predicted"/>
<gene>
    <name evidence="2" type="ORF">GCM10007140_19260</name>
</gene>
<dbReference type="EMBL" id="BMFK01000001">
    <property type="protein sequence ID" value="GGE69352.1"/>
    <property type="molecule type" value="Genomic_DNA"/>
</dbReference>
<comment type="caution">
    <text evidence="2">The sequence shown here is derived from an EMBL/GenBank/DDBJ whole genome shotgun (WGS) entry which is preliminary data.</text>
</comment>
<protein>
    <recommendedName>
        <fullName evidence="4">DUF2178 domain-containing protein</fullName>
    </recommendedName>
</protein>
<keyword evidence="3" id="KW-1185">Reference proteome</keyword>
<reference evidence="2" key="2">
    <citation type="submission" date="2020-09" db="EMBL/GenBank/DDBJ databases">
        <authorList>
            <person name="Sun Q."/>
            <person name="Zhou Y."/>
        </authorList>
    </citation>
    <scope>NUCLEOTIDE SEQUENCE</scope>
    <source>
        <strain evidence="2">CGMCC 1.12698</strain>
    </source>
</reference>
<name>A0A917ASE5_9BACI</name>
<keyword evidence="1" id="KW-0472">Membrane</keyword>
<dbReference type="AlphaFoldDB" id="A0A917ASE5"/>
<keyword evidence="1" id="KW-1133">Transmembrane helix</keyword>
<feature type="transmembrane region" description="Helical" evidence="1">
    <location>
        <begin position="113"/>
        <end position="135"/>
    </location>
</feature>
<organism evidence="2 3">
    <name type="scientific">Priestia taiwanensis</name>
    <dbReference type="NCBI Taxonomy" id="1347902"/>
    <lineage>
        <taxon>Bacteria</taxon>
        <taxon>Bacillati</taxon>
        <taxon>Bacillota</taxon>
        <taxon>Bacilli</taxon>
        <taxon>Bacillales</taxon>
        <taxon>Bacillaceae</taxon>
        <taxon>Priestia</taxon>
    </lineage>
</organism>
<keyword evidence="1" id="KW-0812">Transmembrane</keyword>
<evidence type="ECO:0008006" key="4">
    <source>
        <dbReference type="Google" id="ProtNLM"/>
    </source>
</evidence>
<evidence type="ECO:0000313" key="2">
    <source>
        <dbReference type="EMBL" id="GGE69352.1"/>
    </source>
</evidence>
<feature type="transmembrane region" description="Helical" evidence="1">
    <location>
        <begin position="45"/>
        <end position="67"/>
    </location>
</feature>
<sequence length="168" mass="19145">MNVNYGIIGFLVGIACALGGWWFGRKKAREVRGLDERYVERARDARANSWIVTTVYIYAMFFLYIAGVSFSSAQLLGILLFIHVGSWGILTIYVNVRDTIDWEEQRKNRNQKLAFFISIFVLTAVPSIFLCISFLTDDWRYVLYSLPGSFLAGVIGLLAVRAQIKKEN</sequence>
<reference evidence="2" key="1">
    <citation type="journal article" date="2014" name="Int. J. Syst. Evol. Microbiol.">
        <title>Complete genome sequence of Corynebacterium casei LMG S-19264T (=DSM 44701T), isolated from a smear-ripened cheese.</title>
        <authorList>
            <consortium name="US DOE Joint Genome Institute (JGI-PGF)"/>
            <person name="Walter F."/>
            <person name="Albersmeier A."/>
            <person name="Kalinowski J."/>
            <person name="Ruckert C."/>
        </authorList>
    </citation>
    <scope>NUCLEOTIDE SEQUENCE</scope>
    <source>
        <strain evidence="2">CGMCC 1.12698</strain>
    </source>
</reference>
<evidence type="ECO:0000256" key="1">
    <source>
        <dbReference type="SAM" id="Phobius"/>
    </source>
</evidence>
<dbReference type="Proteomes" id="UP000605259">
    <property type="component" value="Unassembled WGS sequence"/>
</dbReference>
<feature type="transmembrane region" description="Helical" evidence="1">
    <location>
        <begin position="6"/>
        <end position="24"/>
    </location>
</feature>